<protein>
    <recommendedName>
        <fullName evidence="4">CopG-like ribbon-helix-helix domain-containing protein</fullName>
    </recommendedName>
</protein>
<name>A0A7I7T4D4_9MYCO</name>
<reference evidence="2 3" key="1">
    <citation type="journal article" date="2019" name="Emerg. Microbes Infect.">
        <title>Comprehensive subspecies identification of 175 nontuberculous mycobacteria species based on 7547 genomic profiles.</title>
        <authorList>
            <person name="Matsumoto Y."/>
            <person name="Kinjo T."/>
            <person name="Motooka D."/>
            <person name="Nabeya D."/>
            <person name="Jung N."/>
            <person name="Uechi K."/>
            <person name="Horii T."/>
            <person name="Iida T."/>
            <person name="Fujita J."/>
            <person name="Nakamura S."/>
        </authorList>
    </citation>
    <scope>NUCLEOTIDE SEQUENCE [LARGE SCALE GENOMIC DNA]</scope>
    <source>
        <strain evidence="2 3">JCM 30396</strain>
    </source>
</reference>
<feature type="region of interest" description="Disordered" evidence="1">
    <location>
        <begin position="55"/>
        <end position="79"/>
    </location>
</feature>
<gene>
    <name evidence="2" type="ORF">MHEL_21710</name>
</gene>
<evidence type="ECO:0000256" key="1">
    <source>
        <dbReference type="SAM" id="MobiDB-lite"/>
    </source>
</evidence>
<accession>A0A7I7T4D4</accession>
<dbReference type="EMBL" id="AP022596">
    <property type="protein sequence ID" value="BBY63928.1"/>
    <property type="molecule type" value="Genomic_DNA"/>
</dbReference>
<proteinExistence type="predicted"/>
<evidence type="ECO:0000313" key="3">
    <source>
        <dbReference type="Proteomes" id="UP000467148"/>
    </source>
</evidence>
<dbReference type="Proteomes" id="UP000467148">
    <property type="component" value="Chromosome"/>
</dbReference>
<dbReference type="AlphaFoldDB" id="A0A7I7T4D4"/>
<organism evidence="2 3">
    <name type="scientific">Mycolicibacterium helvum</name>
    <dbReference type="NCBI Taxonomy" id="1534349"/>
    <lineage>
        <taxon>Bacteria</taxon>
        <taxon>Bacillati</taxon>
        <taxon>Actinomycetota</taxon>
        <taxon>Actinomycetes</taxon>
        <taxon>Mycobacteriales</taxon>
        <taxon>Mycobacteriaceae</taxon>
        <taxon>Mycolicibacterium</taxon>
    </lineage>
</organism>
<keyword evidence="3" id="KW-1185">Reference proteome</keyword>
<sequence length="79" mass="8505">MGRPRNGRLSRVRVEFSLPPAIAEAVYTYADSADITLSQAGSELLKLALSQRRVDRGESIESPLNPVAPERNLGGAPNT</sequence>
<dbReference type="KEGG" id="mhev:MHEL_21710"/>
<evidence type="ECO:0000313" key="2">
    <source>
        <dbReference type="EMBL" id="BBY63928.1"/>
    </source>
</evidence>
<evidence type="ECO:0008006" key="4">
    <source>
        <dbReference type="Google" id="ProtNLM"/>
    </source>
</evidence>